<dbReference type="AlphaFoldDB" id="A0A2G8SI08"/>
<reference evidence="2 3" key="1">
    <citation type="journal article" date="2015" name="Sci. Rep.">
        <title>Chromosome-level genome map provides insights into diverse defense mechanisms in the medicinal fungus Ganoderma sinense.</title>
        <authorList>
            <person name="Zhu Y."/>
            <person name="Xu J."/>
            <person name="Sun C."/>
            <person name="Zhou S."/>
            <person name="Xu H."/>
            <person name="Nelson D.R."/>
            <person name="Qian J."/>
            <person name="Song J."/>
            <person name="Luo H."/>
            <person name="Xiang L."/>
            <person name="Li Y."/>
            <person name="Xu Z."/>
            <person name="Ji A."/>
            <person name="Wang L."/>
            <person name="Lu S."/>
            <person name="Hayward A."/>
            <person name="Sun W."/>
            <person name="Li X."/>
            <person name="Schwartz D.C."/>
            <person name="Wang Y."/>
            <person name="Chen S."/>
        </authorList>
    </citation>
    <scope>NUCLEOTIDE SEQUENCE [LARGE SCALE GENOMIC DNA]</scope>
    <source>
        <strain evidence="2 3">ZZ0214-1</strain>
    </source>
</reference>
<proteinExistence type="predicted"/>
<gene>
    <name evidence="2" type="ORF">GSI_04010</name>
</gene>
<dbReference type="GO" id="GO:0005524">
    <property type="term" value="F:ATP binding"/>
    <property type="evidence" value="ECO:0007669"/>
    <property type="project" value="InterPro"/>
</dbReference>
<dbReference type="STRING" id="1077348.A0A2G8SI08"/>
<dbReference type="InterPro" id="IPR000719">
    <property type="entry name" value="Prot_kinase_dom"/>
</dbReference>
<sequence length="402" mass="46092">MGEPFINEDAKVAATIPDIPCAAEELGGEDGLSVDEMLELWVAAKEWLLLRGVRLYDLEPPPGWAWISSNTFHTKAHPEAQTTLACGQDTTGRDIMLKVVDNDSPQHRIFQTLLQHESLFTDPRTFPGVLPPIAIIDTPHKYSIVTMPLWGDYPNLTDMQDVRQVLTFIRCLLEGLTFLHANRIAHRDICDSNMVVSCYRPDRDHKLFRDDLRELRRGPDLRYAFMDYDQSIQLPLDVSVKDCLRPSNEAWIGQDMYKPLDVWLGESLYNPFAFDVGTLGNMFRVYLSEAVPALPPLAALFDGMTTHVLSRRLSAEEALDFFRSNIDSLPQDVLDTPVTLGTDYETMYHPELYWSKLAPPVQAHWSRFRAPPLPRWWHFLNWFMGLPGCSRIVEFVWRIFGI</sequence>
<dbReference type="OrthoDB" id="2722301at2759"/>
<evidence type="ECO:0000313" key="3">
    <source>
        <dbReference type="Proteomes" id="UP000230002"/>
    </source>
</evidence>
<protein>
    <recommendedName>
        <fullName evidence="1">Protein kinase domain-containing protein</fullName>
    </recommendedName>
</protein>
<evidence type="ECO:0000259" key="1">
    <source>
        <dbReference type="PROSITE" id="PS50011"/>
    </source>
</evidence>
<dbReference type="Gene3D" id="1.10.510.10">
    <property type="entry name" value="Transferase(Phosphotransferase) domain 1"/>
    <property type="match status" value="1"/>
</dbReference>
<comment type="caution">
    <text evidence="2">The sequence shown here is derived from an EMBL/GenBank/DDBJ whole genome shotgun (WGS) entry which is preliminary data.</text>
</comment>
<dbReference type="PROSITE" id="PS50011">
    <property type="entry name" value="PROTEIN_KINASE_DOM"/>
    <property type="match status" value="1"/>
</dbReference>
<accession>A0A2G8SI08</accession>
<dbReference type="EMBL" id="AYKW01000007">
    <property type="protein sequence ID" value="PIL33390.1"/>
    <property type="molecule type" value="Genomic_DNA"/>
</dbReference>
<dbReference type="SUPFAM" id="SSF56112">
    <property type="entry name" value="Protein kinase-like (PK-like)"/>
    <property type="match status" value="1"/>
</dbReference>
<feature type="domain" description="Protein kinase" evidence="1">
    <location>
        <begin position="1"/>
        <end position="352"/>
    </location>
</feature>
<dbReference type="Proteomes" id="UP000230002">
    <property type="component" value="Unassembled WGS sequence"/>
</dbReference>
<name>A0A2G8SI08_9APHY</name>
<dbReference type="GO" id="GO:0004672">
    <property type="term" value="F:protein kinase activity"/>
    <property type="evidence" value="ECO:0007669"/>
    <property type="project" value="InterPro"/>
</dbReference>
<dbReference type="InterPro" id="IPR011009">
    <property type="entry name" value="Kinase-like_dom_sf"/>
</dbReference>
<evidence type="ECO:0000313" key="2">
    <source>
        <dbReference type="EMBL" id="PIL33390.1"/>
    </source>
</evidence>
<organism evidence="2 3">
    <name type="scientific">Ganoderma sinense ZZ0214-1</name>
    <dbReference type="NCBI Taxonomy" id="1077348"/>
    <lineage>
        <taxon>Eukaryota</taxon>
        <taxon>Fungi</taxon>
        <taxon>Dikarya</taxon>
        <taxon>Basidiomycota</taxon>
        <taxon>Agaricomycotina</taxon>
        <taxon>Agaricomycetes</taxon>
        <taxon>Polyporales</taxon>
        <taxon>Polyporaceae</taxon>
        <taxon>Ganoderma</taxon>
    </lineage>
</organism>
<keyword evidence="3" id="KW-1185">Reference proteome</keyword>